<dbReference type="AlphaFoldDB" id="A0A8J5ZB23"/>
<comment type="caution">
    <text evidence="5">The sequence shown here is derived from an EMBL/GenBank/DDBJ whole genome shotgun (WGS) entry which is preliminary data.</text>
</comment>
<comment type="subcellular location">
    <subcellularLocation>
        <location evidence="2">Cytoplasm</location>
    </subcellularLocation>
    <subcellularLocation>
        <location evidence="1">Nucleus</location>
    </subcellularLocation>
</comment>
<dbReference type="InterPro" id="IPR044159">
    <property type="entry name" value="IQM"/>
</dbReference>
<organism evidence="5 6">
    <name type="scientific">Gossypium anomalum</name>
    <dbReference type="NCBI Taxonomy" id="47600"/>
    <lineage>
        <taxon>Eukaryota</taxon>
        <taxon>Viridiplantae</taxon>
        <taxon>Streptophyta</taxon>
        <taxon>Embryophyta</taxon>
        <taxon>Tracheophyta</taxon>
        <taxon>Spermatophyta</taxon>
        <taxon>Magnoliopsida</taxon>
        <taxon>eudicotyledons</taxon>
        <taxon>Gunneridae</taxon>
        <taxon>Pentapetalae</taxon>
        <taxon>rosids</taxon>
        <taxon>malvids</taxon>
        <taxon>Malvales</taxon>
        <taxon>Malvaceae</taxon>
        <taxon>Malvoideae</taxon>
        <taxon>Gossypium</taxon>
    </lineage>
</organism>
<dbReference type="PANTHER" id="PTHR31250:SF14">
    <property type="entry name" value="IQ DOMAIN-CONTAINING PROTEIN IQM2"/>
    <property type="match status" value="1"/>
</dbReference>
<dbReference type="GO" id="GO:0005737">
    <property type="term" value="C:cytoplasm"/>
    <property type="evidence" value="ECO:0007669"/>
    <property type="project" value="UniProtKB-SubCell"/>
</dbReference>
<proteinExistence type="predicted"/>
<keyword evidence="3" id="KW-0963">Cytoplasm</keyword>
<reference evidence="5 6" key="1">
    <citation type="journal article" date="2021" name="bioRxiv">
        <title>The Gossypium anomalum genome as a resource for cotton improvement and evolutionary analysis of hybrid incompatibility.</title>
        <authorList>
            <person name="Grover C.E."/>
            <person name="Yuan D."/>
            <person name="Arick M.A."/>
            <person name="Miller E.R."/>
            <person name="Hu G."/>
            <person name="Peterson D.G."/>
            <person name="Wendel J.F."/>
            <person name="Udall J.A."/>
        </authorList>
    </citation>
    <scope>NUCLEOTIDE SEQUENCE [LARGE SCALE GENOMIC DNA]</scope>
    <source>
        <strain evidence="5">JFW-Udall</strain>
        <tissue evidence="5">Leaf</tissue>
    </source>
</reference>
<evidence type="ECO:0000313" key="5">
    <source>
        <dbReference type="EMBL" id="KAG8484894.1"/>
    </source>
</evidence>
<evidence type="ECO:0000256" key="1">
    <source>
        <dbReference type="ARBA" id="ARBA00004123"/>
    </source>
</evidence>
<evidence type="ECO:0008006" key="7">
    <source>
        <dbReference type="Google" id="ProtNLM"/>
    </source>
</evidence>
<evidence type="ECO:0000313" key="6">
    <source>
        <dbReference type="Proteomes" id="UP000701853"/>
    </source>
</evidence>
<keyword evidence="4" id="KW-0539">Nucleus</keyword>
<protein>
    <recommendedName>
        <fullName evidence="7">IQ domain-containing protein IQM2-like</fullName>
    </recommendedName>
</protein>
<evidence type="ECO:0000256" key="4">
    <source>
        <dbReference type="ARBA" id="ARBA00023242"/>
    </source>
</evidence>
<dbReference type="EMBL" id="JAHUZN010000008">
    <property type="protein sequence ID" value="KAG8484894.1"/>
    <property type="molecule type" value="Genomic_DNA"/>
</dbReference>
<dbReference type="GO" id="GO:0005634">
    <property type="term" value="C:nucleus"/>
    <property type="evidence" value="ECO:0007669"/>
    <property type="project" value="UniProtKB-SubCell"/>
</dbReference>
<gene>
    <name evidence="5" type="ORF">CXB51_021498</name>
</gene>
<evidence type="ECO:0000256" key="3">
    <source>
        <dbReference type="ARBA" id="ARBA00022490"/>
    </source>
</evidence>
<evidence type="ECO:0000256" key="2">
    <source>
        <dbReference type="ARBA" id="ARBA00004496"/>
    </source>
</evidence>
<accession>A0A8J5ZB23</accession>
<dbReference type="Proteomes" id="UP000701853">
    <property type="component" value="Chromosome 8"/>
</dbReference>
<name>A0A8J5ZB23_9ROSI</name>
<sequence length="585" mass="65508">MGIAFSWPFGECSPEMDNGSLDSMTVKSISFGDEERAKTPLRSISFKISDSGPTILKSCGSGKMILEGSVSFKGKDLEETMTSAIDEAVASSKSKAMDVESLNPDFSLESSKESRVSDLNNPQMEAAIRLQKVYKSFRTRRKLADCAVLVEQSWWKLLDFAELKRSSISFFDMDKHETAISRWSRARTRAAKVGKGLFKNDKAQKLALQHWLEAIDPRHRLDIGEGKEVNIEKCPRSKLQQQCIKYLGPMERKPYEIVVVDGKFIYKQTGKLLQTTEETSDSKWIFVLSTSKILYVGKKKKGTFQHSSFLAGGATIAAGRLVVDNGVLKAVWPHSGHYRPTEENFNDFISFLRENDVDLTDVKMAPVDGEESFLGTSHHLRCNSSEENSLEPEENSVKGSIEKLGDLIEEGTSESLECTMSSKFLNLSHLEIPMKTELFEVAVAYNQGSNSMVQDETMNENDHNVEAIAEESILQRINSRKGMKSYQLGKQLSCKWTTGAGPRIGCVRDFPSELQFRALEQVNLSPRSDGYTKLYFSPRSTSGLNPKLSEPVTTMREEMRTQSLPILKKENLLQKSFLSLKGVGV</sequence>
<dbReference type="OrthoDB" id="7344096at2759"/>
<dbReference type="PANTHER" id="PTHR31250">
    <property type="entry name" value="IQ DOMAIN-CONTAINING PROTEIN IQM3"/>
    <property type="match status" value="1"/>
</dbReference>
<keyword evidence="6" id="KW-1185">Reference proteome</keyword>